<evidence type="ECO:0000256" key="3">
    <source>
        <dbReference type="ARBA" id="ARBA00012483"/>
    </source>
</evidence>
<evidence type="ECO:0000256" key="8">
    <source>
        <dbReference type="ARBA" id="ARBA00022989"/>
    </source>
</evidence>
<reference evidence="15" key="1">
    <citation type="submission" date="2015-06" db="EMBL/GenBank/DDBJ databases">
        <title>Expansion of signal transduction pathways in fungi by whole-genome duplication.</title>
        <authorList>
            <consortium name="DOE Joint Genome Institute"/>
            <person name="Corrochano L.M."/>
            <person name="Kuo A."/>
            <person name="Marcet-Houben M."/>
            <person name="Polaino S."/>
            <person name="Salamov A."/>
            <person name="Villalobos J.M."/>
            <person name="Alvarez M.I."/>
            <person name="Avalos J."/>
            <person name="Benito E.P."/>
            <person name="Benoit I."/>
            <person name="Burger G."/>
            <person name="Camino L.P."/>
            <person name="Canovas D."/>
            <person name="Cerda-Olmedo E."/>
            <person name="Cheng J.-F."/>
            <person name="Dominguez A."/>
            <person name="Elias M."/>
            <person name="Eslava A.P."/>
            <person name="Glaser F."/>
            <person name="Grimwood J."/>
            <person name="Gutierrez G."/>
            <person name="Heitman J."/>
            <person name="Henrissat B."/>
            <person name="Iturriaga E.A."/>
            <person name="Lang B.F."/>
            <person name="Lavin J.L."/>
            <person name="Lee S."/>
            <person name="Li W."/>
            <person name="Lindquist E."/>
            <person name="Lopez-Garcia S."/>
            <person name="Luque E.M."/>
            <person name="Marcos A.T."/>
            <person name="Martin J."/>
            <person name="McCluskey K."/>
            <person name="Medina H.R."/>
            <person name="Miralles-Duran A."/>
            <person name="Miyazaki A."/>
            <person name="Munoz-Torres E."/>
            <person name="Oguiza J.A."/>
            <person name="Ohm R."/>
            <person name="Olmedo M."/>
            <person name="Orejas M."/>
            <person name="Ortiz-Castellanos L."/>
            <person name="Pisabarro A.G."/>
            <person name="Rodriguez-Romero J."/>
            <person name="Ruiz-Herrera J."/>
            <person name="Ruiz-Vazquez R."/>
            <person name="Sanz C."/>
            <person name="Schackwitz W."/>
            <person name="Schmutz J."/>
            <person name="Shahriari M."/>
            <person name="Shelest E."/>
            <person name="Silva-Franco F."/>
            <person name="Soanes D."/>
            <person name="Syed K."/>
            <person name="Tagua V.G."/>
            <person name="Talbot N.J."/>
            <person name="Thon M."/>
            <person name="De vries R.P."/>
            <person name="Wiebenga A."/>
            <person name="Yadav J.S."/>
            <person name="Braun E.L."/>
            <person name="Baker S."/>
            <person name="Garre V."/>
            <person name="Horwitz B."/>
            <person name="Torres-Martinez S."/>
            <person name="Idnurm A."/>
            <person name="Herrera-Estrella A."/>
            <person name="Gabaldon T."/>
            <person name="Grigoriev I.V."/>
        </authorList>
    </citation>
    <scope>NUCLEOTIDE SEQUENCE [LARGE SCALE GENOMIC DNA]</scope>
    <source>
        <strain evidence="15">NRRL 1555(-)</strain>
    </source>
</reference>
<dbReference type="Gene3D" id="3.50.30.30">
    <property type="match status" value="1"/>
</dbReference>
<evidence type="ECO:0000256" key="9">
    <source>
        <dbReference type="ARBA" id="ARBA00023136"/>
    </source>
</evidence>
<keyword evidence="6 10" id="KW-0863">Zinc-finger</keyword>
<feature type="chain" id="PRO_5012814021" description="RING-type E3 ubiquitin transferase" evidence="12">
    <location>
        <begin position="16"/>
        <end position="278"/>
    </location>
</feature>
<comment type="catalytic activity">
    <reaction evidence="1">
        <text>S-ubiquitinyl-[E2 ubiquitin-conjugating enzyme]-L-cysteine + [acceptor protein]-L-lysine = [E2 ubiquitin-conjugating enzyme]-L-cysteine + N(6)-ubiquitinyl-[acceptor protein]-L-lysine.</text>
        <dbReference type="EC" id="2.3.2.27"/>
    </reaction>
</comment>
<evidence type="ECO:0000256" key="4">
    <source>
        <dbReference type="ARBA" id="ARBA00022692"/>
    </source>
</evidence>
<evidence type="ECO:0000256" key="6">
    <source>
        <dbReference type="ARBA" id="ARBA00022771"/>
    </source>
</evidence>
<proteinExistence type="predicted"/>
<keyword evidence="8 11" id="KW-1133">Transmembrane helix</keyword>
<evidence type="ECO:0000259" key="13">
    <source>
        <dbReference type="PROSITE" id="PS50089"/>
    </source>
</evidence>
<dbReference type="PANTHER" id="PTHR47168:SF1">
    <property type="entry name" value="OS02G0798600 PROTEIN"/>
    <property type="match status" value="1"/>
</dbReference>
<keyword evidence="15" id="KW-1185">Reference proteome</keyword>
<accession>A0A162ZDE6</accession>
<evidence type="ECO:0000256" key="5">
    <source>
        <dbReference type="ARBA" id="ARBA00022723"/>
    </source>
</evidence>
<dbReference type="Proteomes" id="UP000077315">
    <property type="component" value="Unassembled WGS sequence"/>
</dbReference>
<dbReference type="InterPro" id="IPR003137">
    <property type="entry name" value="PA_domain"/>
</dbReference>
<dbReference type="InterPro" id="IPR051653">
    <property type="entry name" value="E3_ligase_sorting_rcpt"/>
</dbReference>
<dbReference type="VEuPathDB" id="FungiDB:PHYBLDRAFT_152838"/>
<comment type="subcellular location">
    <subcellularLocation>
        <location evidence="2">Membrane</location>
        <topology evidence="2">Single-pass membrane protein</topology>
    </subcellularLocation>
</comment>
<dbReference type="GO" id="GO:0061630">
    <property type="term" value="F:ubiquitin protein ligase activity"/>
    <property type="evidence" value="ECO:0007669"/>
    <property type="project" value="UniProtKB-EC"/>
</dbReference>
<dbReference type="FunFam" id="3.30.40.10:FF:000388">
    <property type="entry name" value="Putative RING zinc finger domain superfamily protein"/>
    <property type="match status" value="1"/>
</dbReference>
<protein>
    <recommendedName>
        <fullName evidence="3">RING-type E3 ubiquitin transferase</fullName>
        <ecNumber evidence="3">2.3.2.27</ecNumber>
    </recommendedName>
</protein>
<organism evidence="14 15">
    <name type="scientific">Phycomyces blakesleeanus (strain ATCC 8743b / DSM 1359 / FGSC 10004 / NBRC 33097 / NRRL 1555)</name>
    <dbReference type="NCBI Taxonomy" id="763407"/>
    <lineage>
        <taxon>Eukaryota</taxon>
        <taxon>Fungi</taxon>
        <taxon>Fungi incertae sedis</taxon>
        <taxon>Mucoromycota</taxon>
        <taxon>Mucoromycotina</taxon>
        <taxon>Mucoromycetes</taxon>
        <taxon>Mucorales</taxon>
        <taxon>Phycomycetaceae</taxon>
        <taxon>Phycomyces</taxon>
    </lineage>
</organism>
<evidence type="ECO:0000256" key="7">
    <source>
        <dbReference type="ARBA" id="ARBA00022833"/>
    </source>
</evidence>
<dbReference type="SUPFAM" id="SSF52025">
    <property type="entry name" value="PA domain"/>
    <property type="match status" value="1"/>
</dbReference>
<dbReference type="GO" id="GO:0008270">
    <property type="term" value="F:zinc ion binding"/>
    <property type="evidence" value="ECO:0007669"/>
    <property type="project" value="UniProtKB-KW"/>
</dbReference>
<dbReference type="InterPro" id="IPR011016">
    <property type="entry name" value="Znf_RING-CH"/>
</dbReference>
<evidence type="ECO:0000313" key="15">
    <source>
        <dbReference type="Proteomes" id="UP000077315"/>
    </source>
</evidence>
<dbReference type="InParanoid" id="A0A162ZDE6"/>
<dbReference type="EMBL" id="KV441006">
    <property type="protein sequence ID" value="OAD66031.1"/>
    <property type="molecule type" value="Genomic_DNA"/>
</dbReference>
<dbReference type="SUPFAM" id="SSF57850">
    <property type="entry name" value="RING/U-box"/>
    <property type="match status" value="1"/>
</dbReference>
<dbReference type="InterPro" id="IPR013083">
    <property type="entry name" value="Znf_RING/FYVE/PHD"/>
</dbReference>
<sequence length="278" mass="30893">MRLILLISFLTVAKASISVLNSNTTCADHSAAFGPPIQDEGLIGFLMEPSHDPFGCTPTTQPTTDWVALLQRGGCSFITKVRAMQISGAVAVVVGDPESSTWITMYAPGDTSDIKIPSVFVSKREYRALVYLTQRVNPLLVRLEWDGFISWPMLDVLLLVVLSPSIMMLFVYCTWKIRRFQKQKQDLAPAHIVSGLTLRVFSKRKTLENEPEDCSICLEDYALGDALRVLPCHHDFHASCVDAWLTTRKKFCPICKRDVTGANTDEATPLLMEASPLV</sequence>
<dbReference type="GeneID" id="28993915"/>
<keyword evidence="12" id="KW-0732">Signal</keyword>
<dbReference type="FunCoup" id="A0A162ZDE6">
    <property type="interactions" value="422"/>
</dbReference>
<keyword evidence="5" id="KW-0479">Metal-binding</keyword>
<dbReference type="InterPro" id="IPR001841">
    <property type="entry name" value="Znf_RING"/>
</dbReference>
<evidence type="ECO:0000256" key="10">
    <source>
        <dbReference type="PROSITE-ProRule" id="PRU00175"/>
    </source>
</evidence>
<gene>
    <name evidence="14" type="ORF">PHYBLDRAFT_152838</name>
</gene>
<dbReference type="Pfam" id="PF02225">
    <property type="entry name" value="PA"/>
    <property type="match status" value="1"/>
</dbReference>
<dbReference type="GO" id="GO:0016020">
    <property type="term" value="C:membrane"/>
    <property type="evidence" value="ECO:0007669"/>
    <property type="project" value="UniProtKB-SubCell"/>
</dbReference>
<dbReference type="EC" id="2.3.2.27" evidence="3"/>
<dbReference type="AlphaFoldDB" id="A0A162ZDE6"/>
<feature type="signal peptide" evidence="12">
    <location>
        <begin position="1"/>
        <end position="15"/>
    </location>
</feature>
<dbReference type="PROSITE" id="PS50089">
    <property type="entry name" value="ZF_RING_2"/>
    <property type="match status" value="1"/>
</dbReference>
<keyword evidence="7" id="KW-0862">Zinc</keyword>
<evidence type="ECO:0000313" key="14">
    <source>
        <dbReference type="EMBL" id="OAD66031.1"/>
    </source>
</evidence>
<keyword evidence="4 11" id="KW-0812">Transmembrane</keyword>
<dbReference type="OrthoDB" id="8062037at2759"/>
<evidence type="ECO:0000256" key="1">
    <source>
        <dbReference type="ARBA" id="ARBA00000900"/>
    </source>
</evidence>
<evidence type="ECO:0000256" key="11">
    <source>
        <dbReference type="SAM" id="Phobius"/>
    </source>
</evidence>
<dbReference type="Gene3D" id="3.30.40.10">
    <property type="entry name" value="Zinc/RING finger domain, C3HC4 (zinc finger)"/>
    <property type="match status" value="1"/>
</dbReference>
<feature type="transmembrane region" description="Helical" evidence="11">
    <location>
        <begin position="156"/>
        <end position="175"/>
    </location>
</feature>
<keyword evidence="9 11" id="KW-0472">Membrane</keyword>
<evidence type="ECO:0000256" key="12">
    <source>
        <dbReference type="SAM" id="SignalP"/>
    </source>
</evidence>
<feature type="domain" description="RING-type" evidence="13">
    <location>
        <begin position="214"/>
        <end position="256"/>
    </location>
</feature>
<dbReference type="PANTHER" id="PTHR47168">
    <property type="entry name" value="RING ZINC FINGER DOMAIN SUPERFAMILY PROTEIN-RELATED"/>
    <property type="match status" value="1"/>
</dbReference>
<name>A0A162ZDE6_PHYB8</name>
<dbReference type="InterPro" id="IPR046450">
    <property type="entry name" value="PA_dom_sf"/>
</dbReference>
<dbReference type="Pfam" id="PF13639">
    <property type="entry name" value="zf-RING_2"/>
    <property type="match status" value="1"/>
</dbReference>
<dbReference type="SMART" id="SM00744">
    <property type="entry name" value="RINGv"/>
    <property type="match status" value="1"/>
</dbReference>
<dbReference type="RefSeq" id="XP_018284071.1">
    <property type="nucleotide sequence ID" value="XM_018433009.1"/>
</dbReference>
<dbReference type="STRING" id="763407.A0A162ZDE6"/>
<dbReference type="SMART" id="SM00184">
    <property type="entry name" value="RING"/>
    <property type="match status" value="1"/>
</dbReference>
<evidence type="ECO:0000256" key="2">
    <source>
        <dbReference type="ARBA" id="ARBA00004167"/>
    </source>
</evidence>